<dbReference type="PANTHER" id="PTHR36766:SF70">
    <property type="entry name" value="DISEASE RESISTANCE PROTEIN RGA4"/>
    <property type="match status" value="1"/>
</dbReference>
<dbReference type="EMBL" id="HG739114">
    <property type="protein sequence ID" value="CDP08043.1"/>
    <property type="molecule type" value="Genomic_DNA"/>
</dbReference>
<feature type="domain" description="R13L1/DRL21-like LRR repeat region" evidence="9">
    <location>
        <begin position="589"/>
        <end position="723"/>
    </location>
</feature>
<evidence type="ECO:0000259" key="8">
    <source>
        <dbReference type="Pfam" id="PF23559"/>
    </source>
</evidence>
<keyword evidence="4" id="KW-0547">Nucleotide-binding</keyword>
<keyword evidence="5" id="KW-0611">Plant defense</keyword>
<comment type="similarity">
    <text evidence="1">Belongs to the disease resistance NB-LRR family.</text>
</comment>
<dbReference type="GO" id="GO:0006952">
    <property type="term" value="P:defense response"/>
    <property type="evidence" value="ECO:0007669"/>
    <property type="project" value="UniProtKB-KW"/>
</dbReference>
<dbReference type="InterPro" id="IPR001611">
    <property type="entry name" value="Leu-rich_rpt"/>
</dbReference>
<dbReference type="InParanoid" id="A0A068UK90"/>
<dbReference type="PANTHER" id="PTHR36766">
    <property type="entry name" value="PLANT BROAD-SPECTRUM MILDEW RESISTANCE PROTEIN RPW8"/>
    <property type="match status" value="1"/>
</dbReference>
<dbReference type="InterPro" id="IPR027417">
    <property type="entry name" value="P-loop_NTPase"/>
</dbReference>
<dbReference type="InterPro" id="IPR041118">
    <property type="entry name" value="Rx_N"/>
</dbReference>
<dbReference type="GO" id="GO:0005524">
    <property type="term" value="F:ATP binding"/>
    <property type="evidence" value="ECO:0007669"/>
    <property type="project" value="UniProtKB-KW"/>
</dbReference>
<dbReference type="Pfam" id="PF23559">
    <property type="entry name" value="WHD_DRP"/>
    <property type="match status" value="1"/>
</dbReference>
<dbReference type="Gene3D" id="1.10.8.430">
    <property type="entry name" value="Helical domain of apoptotic protease-activating factors"/>
    <property type="match status" value="1"/>
</dbReference>
<protein>
    <submittedName>
        <fullName evidence="10">Uncharacterized protein</fullName>
    </submittedName>
</protein>
<dbReference type="Gramene" id="CDP08043">
    <property type="protein sequence ID" value="CDP08043"/>
    <property type="gene ID" value="GSCOC_T00026728001"/>
</dbReference>
<sequence length="1160" mass="132151">MSRLILIITYKYTALFNFISHSAKTFLPHFKTCQKKKSISASERMAENLLMSASVEVLLQKIFSVTTENINLVFGGPQEISCLMENWFSRSSEETNVVQAIRQELEKLKGSLSNIQAVSQDNLRLHDKAVIVRLWLQKLSDLADDADNALAEFGYQILQHEVEMLNQEKPKVSLFFCHSDKKAFRQEMMPKARGISNKLEMINKEVKDFLASEKYGVTTASSPQVNVVQEVGFLIADLKITENEEKTSIENFWSIIKEKAGVSDEIPIGLEDIGRYIAEKCQGLSLAANLLGGLLQNKRRDFWLSILESGVLDKEDIISAILKLCFENLPTPFLKRCFAFCSMFPRNSVIERDQLVQLWMAEGFIDPGLGISVMEEIGNQYFDTLLQNSLLEIVSKDNFNNVTHCKMHNLVYDFAYSLSSFESITFGESDQDDIRQIQHLALESFTEETMKIAKEKARYLRTLFLKQNLPDHNLLNLNFLYVLNLCDADITELPAFIGKLRHLEYLDLSSTKIKSIPDSACNLYKLKTLRIIGCNSLKKLPKDFKDLLCLRHLHFYYNEYFSMPYEFGRLSHLQTLPIYNVGKECGPPIGELKHLKDLKGKLEIRNLDLVKDKKEAQQANLFGKPNLQELELRWIDPEKEEREGPNNDENVLEGLEPYHNLKSLRIEHFQGDRFPSWVMKMSVKRGSLQLNNLVEVKLESCTRCKEIPTLGTLPLLQNLEIVELSEVSCFGSSFYGGNGSNTNTSETQATKSFFPALKSLTIDCMPSLLDWKEPEEISASYEAKTFNSLERLFLRWGPKLMTTPSHFPALKVLRVESIKSGSPLESICNSKLTTLTSLHLEDVEELTSLPDELLENNTNLSHLCIINCHSLTHIVPHMSGCSAVLQELEIKECGALQEFPPEICSLRSLKRFELSYCPSIKLFPNLNGQGGLPSLQSLTVSECQGLISIPSEVLESCKSLQYLWVTECENLIEFSPNFQQMPNISFMRITSCPKLNTMPKGLGALSNLANLRMGPLSNSMEFETFQTCFTGLQQLSSLVSLFLEGQHHWNSLPEELQHLTALKKMTLQDFGIEVLPDWIGILSSIQKLVLNHCRKLESFPSKEIMEGLKNLEKLEIQDSDLLARKWMLQNEPDSEWFKVSHIKEIILDFYEVSDPIVWNM</sequence>
<organism evidence="10 11">
    <name type="scientific">Coffea canephora</name>
    <name type="common">Robusta coffee</name>
    <dbReference type="NCBI Taxonomy" id="49390"/>
    <lineage>
        <taxon>Eukaryota</taxon>
        <taxon>Viridiplantae</taxon>
        <taxon>Streptophyta</taxon>
        <taxon>Embryophyta</taxon>
        <taxon>Tracheophyta</taxon>
        <taxon>Spermatophyta</taxon>
        <taxon>Magnoliopsida</taxon>
        <taxon>eudicotyledons</taxon>
        <taxon>Gunneridae</taxon>
        <taxon>Pentapetalae</taxon>
        <taxon>asterids</taxon>
        <taxon>lamiids</taxon>
        <taxon>Gentianales</taxon>
        <taxon>Rubiaceae</taxon>
        <taxon>Ixoroideae</taxon>
        <taxon>Gardenieae complex</taxon>
        <taxon>Bertiereae - Coffeeae clade</taxon>
        <taxon>Coffeeae</taxon>
        <taxon>Coffea</taxon>
    </lineage>
</organism>
<dbReference type="FunFam" id="1.10.10.10:FF:000322">
    <property type="entry name" value="Probable disease resistance protein At1g63360"/>
    <property type="match status" value="1"/>
</dbReference>
<keyword evidence="2" id="KW-0433">Leucine-rich repeat</keyword>
<evidence type="ECO:0000256" key="2">
    <source>
        <dbReference type="ARBA" id="ARBA00022614"/>
    </source>
</evidence>
<evidence type="ECO:0000259" key="7">
    <source>
        <dbReference type="Pfam" id="PF18052"/>
    </source>
</evidence>
<evidence type="ECO:0000256" key="6">
    <source>
        <dbReference type="ARBA" id="ARBA00022840"/>
    </source>
</evidence>
<dbReference type="GO" id="GO:0051707">
    <property type="term" value="P:response to other organism"/>
    <property type="evidence" value="ECO:0007669"/>
    <property type="project" value="UniProtKB-ARBA"/>
</dbReference>
<keyword evidence="11" id="KW-1185">Reference proteome</keyword>
<dbReference type="Proteomes" id="UP000295252">
    <property type="component" value="Chromosome V"/>
</dbReference>
<feature type="domain" description="R13L1/DRL21-like LRR repeat region" evidence="9">
    <location>
        <begin position="1049"/>
        <end position="1118"/>
    </location>
</feature>
<dbReference type="InterPro" id="IPR036388">
    <property type="entry name" value="WH-like_DNA-bd_sf"/>
</dbReference>
<dbReference type="InterPro" id="IPR042197">
    <property type="entry name" value="Apaf_helical"/>
</dbReference>
<dbReference type="Gene3D" id="3.80.10.10">
    <property type="entry name" value="Ribonuclease Inhibitor"/>
    <property type="match status" value="3"/>
</dbReference>
<evidence type="ECO:0000256" key="4">
    <source>
        <dbReference type="ARBA" id="ARBA00022741"/>
    </source>
</evidence>
<evidence type="ECO:0000313" key="11">
    <source>
        <dbReference type="Proteomes" id="UP000295252"/>
    </source>
</evidence>
<dbReference type="InterPro" id="IPR056789">
    <property type="entry name" value="LRR_R13L1-DRL21"/>
</dbReference>
<dbReference type="PROSITE" id="PS51450">
    <property type="entry name" value="LRR"/>
    <property type="match status" value="1"/>
</dbReference>
<keyword evidence="3" id="KW-0677">Repeat</keyword>
<feature type="domain" description="Disease resistance protein winged helix" evidence="8">
    <location>
        <begin position="343"/>
        <end position="415"/>
    </location>
</feature>
<evidence type="ECO:0000313" key="10">
    <source>
        <dbReference type="EMBL" id="CDP08043.1"/>
    </source>
</evidence>
<dbReference type="Gene3D" id="1.20.5.4130">
    <property type="match status" value="1"/>
</dbReference>
<dbReference type="Gene3D" id="1.10.10.10">
    <property type="entry name" value="Winged helix-like DNA-binding domain superfamily/Winged helix DNA-binding domain"/>
    <property type="match status" value="1"/>
</dbReference>
<reference evidence="11" key="1">
    <citation type="journal article" date="2014" name="Science">
        <title>The coffee genome provides insight into the convergent evolution of caffeine biosynthesis.</title>
        <authorList>
            <person name="Denoeud F."/>
            <person name="Carretero-Paulet L."/>
            <person name="Dereeper A."/>
            <person name="Droc G."/>
            <person name="Guyot R."/>
            <person name="Pietrella M."/>
            <person name="Zheng C."/>
            <person name="Alberti A."/>
            <person name="Anthony F."/>
            <person name="Aprea G."/>
            <person name="Aury J.M."/>
            <person name="Bento P."/>
            <person name="Bernard M."/>
            <person name="Bocs S."/>
            <person name="Campa C."/>
            <person name="Cenci A."/>
            <person name="Combes M.C."/>
            <person name="Crouzillat D."/>
            <person name="Da Silva C."/>
            <person name="Daddiego L."/>
            <person name="De Bellis F."/>
            <person name="Dussert S."/>
            <person name="Garsmeur O."/>
            <person name="Gayraud T."/>
            <person name="Guignon V."/>
            <person name="Jahn K."/>
            <person name="Jamilloux V."/>
            <person name="Joet T."/>
            <person name="Labadie K."/>
            <person name="Lan T."/>
            <person name="Leclercq J."/>
            <person name="Lepelley M."/>
            <person name="Leroy T."/>
            <person name="Li L.T."/>
            <person name="Librado P."/>
            <person name="Lopez L."/>
            <person name="Munoz A."/>
            <person name="Noel B."/>
            <person name="Pallavicini A."/>
            <person name="Perrotta G."/>
            <person name="Poncet V."/>
            <person name="Pot D."/>
            <person name="Priyono X."/>
            <person name="Rigoreau M."/>
            <person name="Rouard M."/>
            <person name="Rozas J."/>
            <person name="Tranchant-Dubreuil C."/>
            <person name="VanBuren R."/>
            <person name="Zhang Q."/>
            <person name="Andrade A.C."/>
            <person name="Argout X."/>
            <person name="Bertrand B."/>
            <person name="de Kochko A."/>
            <person name="Graziosi G."/>
            <person name="Henry R.J."/>
            <person name="Jayarama X."/>
            <person name="Ming R."/>
            <person name="Nagai C."/>
            <person name="Rounsley S."/>
            <person name="Sankoff D."/>
            <person name="Giuliano G."/>
            <person name="Albert V.A."/>
            <person name="Wincker P."/>
            <person name="Lashermes P."/>
        </authorList>
    </citation>
    <scope>NUCLEOTIDE SEQUENCE [LARGE SCALE GENOMIC DNA]</scope>
    <source>
        <strain evidence="11">cv. DH200-94</strain>
    </source>
</reference>
<evidence type="ECO:0000256" key="5">
    <source>
        <dbReference type="ARBA" id="ARBA00022821"/>
    </source>
</evidence>
<dbReference type="STRING" id="49390.A0A068UK90"/>
<accession>A0A068UK90</accession>
<keyword evidence="6" id="KW-0067">ATP-binding</keyword>
<dbReference type="AlphaFoldDB" id="A0A068UK90"/>
<gene>
    <name evidence="10" type="ORF">GSCOC_T00026728001</name>
</gene>
<dbReference type="InterPro" id="IPR058922">
    <property type="entry name" value="WHD_DRP"/>
</dbReference>
<evidence type="ECO:0000259" key="9">
    <source>
        <dbReference type="Pfam" id="PF25019"/>
    </source>
</evidence>
<name>A0A068UK90_COFCA</name>
<dbReference type="SUPFAM" id="SSF52047">
    <property type="entry name" value="RNI-like"/>
    <property type="match status" value="1"/>
</dbReference>
<dbReference type="SUPFAM" id="SSF52058">
    <property type="entry name" value="L domain-like"/>
    <property type="match status" value="1"/>
</dbReference>
<dbReference type="Pfam" id="PF25019">
    <property type="entry name" value="LRR_R13L1-DRL21"/>
    <property type="match status" value="2"/>
</dbReference>
<evidence type="ECO:0000256" key="3">
    <source>
        <dbReference type="ARBA" id="ARBA00022737"/>
    </source>
</evidence>
<dbReference type="SUPFAM" id="SSF52540">
    <property type="entry name" value="P-loop containing nucleoside triphosphate hydrolases"/>
    <property type="match status" value="1"/>
</dbReference>
<dbReference type="InterPro" id="IPR032675">
    <property type="entry name" value="LRR_dom_sf"/>
</dbReference>
<feature type="domain" description="Disease resistance N-terminal" evidence="7">
    <location>
        <begin position="80"/>
        <end position="168"/>
    </location>
</feature>
<proteinExistence type="inferred from homology"/>
<dbReference type="Pfam" id="PF18052">
    <property type="entry name" value="Rx_N"/>
    <property type="match status" value="1"/>
</dbReference>
<dbReference type="PhylomeDB" id="A0A068UK90"/>
<evidence type="ECO:0000256" key="1">
    <source>
        <dbReference type="ARBA" id="ARBA00008894"/>
    </source>
</evidence>